<accession>A0A9W8JX19</accession>
<dbReference type="Proteomes" id="UP001148786">
    <property type="component" value="Unassembled WGS sequence"/>
</dbReference>
<name>A0A9W8JX19_9AGAR</name>
<organism evidence="3 4">
    <name type="scientific">Agrocybe chaxingu</name>
    <dbReference type="NCBI Taxonomy" id="84603"/>
    <lineage>
        <taxon>Eukaryota</taxon>
        <taxon>Fungi</taxon>
        <taxon>Dikarya</taxon>
        <taxon>Basidiomycota</taxon>
        <taxon>Agaricomycotina</taxon>
        <taxon>Agaricomycetes</taxon>
        <taxon>Agaricomycetidae</taxon>
        <taxon>Agaricales</taxon>
        <taxon>Agaricineae</taxon>
        <taxon>Strophariaceae</taxon>
        <taxon>Agrocybe</taxon>
    </lineage>
</organism>
<comment type="caution">
    <text evidence="3">The sequence shown here is derived from an EMBL/GenBank/DDBJ whole genome shotgun (WGS) entry which is preliminary data.</text>
</comment>
<gene>
    <name evidence="3" type="ORF">NLJ89_g7079</name>
</gene>
<dbReference type="Pfam" id="PF17667">
    <property type="entry name" value="Pkinase_fungal"/>
    <property type="match status" value="1"/>
</dbReference>
<feature type="domain" description="Fungal-type protein kinase" evidence="2">
    <location>
        <begin position="124"/>
        <end position="285"/>
    </location>
</feature>
<keyword evidence="1" id="KW-0472">Membrane</keyword>
<sequence>MKTPRTQVALAASEKANQRTWCCMSPSAVRKTFRMSKAFALVAIATITSTMASQLVVLRLGRLVNTKKREAICEKTSEFPLVRGGLANTIANFAFLQTPSEIKGSNHKIDGFFGRIDLQFAKGEEVPSSVVAINAGFKKNELLQDAHDNRLKIVAAANHLMNEDPRRMFTYGITIEDDDVSSVDPKTFVSVLLSFIFAAETELSFDPAISRRSPVSYVCQVIDRFFETIRISSEYWPLCIADRMTRVWEAVGVESLNSPTPKRDARHVVLKDVWLDASAQTEKEIQAALFSGLEEFGQTIEYKDPEQFTSFSELRR</sequence>
<evidence type="ECO:0000313" key="4">
    <source>
        <dbReference type="Proteomes" id="UP001148786"/>
    </source>
</evidence>
<dbReference type="EMBL" id="JANKHO010000809">
    <property type="protein sequence ID" value="KAJ3506070.1"/>
    <property type="molecule type" value="Genomic_DNA"/>
</dbReference>
<evidence type="ECO:0000256" key="1">
    <source>
        <dbReference type="SAM" id="Phobius"/>
    </source>
</evidence>
<dbReference type="InterPro" id="IPR040976">
    <property type="entry name" value="Pkinase_fungal"/>
</dbReference>
<dbReference type="AlphaFoldDB" id="A0A9W8JX19"/>
<evidence type="ECO:0000259" key="2">
    <source>
        <dbReference type="Pfam" id="PF17667"/>
    </source>
</evidence>
<evidence type="ECO:0000313" key="3">
    <source>
        <dbReference type="EMBL" id="KAJ3506070.1"/>
    </source>
</evidence>
<protein>
    <recommendedName>
        <fullName evidence="2">Fungal-type protein kinase domain-containing protein</fullName>
    </recommendedName>
</protein>
<keyword evidence="1" id="KW-1133">Transmembrane helix</keyword>
<keyword evidence="1" id="KW-0812">Transmembrane</keyword>
<proteinExistence type="predicted"/>
<feature type="transmembrane region" description="Helical" evidence="1">
    <location>
        <begin position="38"/>
        <end position="60"/>
    </location>
</feature>
<reference evidence="3" key="1">
    <citation type="submission" date="2022-07" db="EMBL/GenBank/DDBJ databases">
        <title>Genome Sequence of Agrocybe chaxingu.</title>
        <authorList>
            <person name="Buettner E."/>
        </authorList>
    </citation>
    <scope>NUCLEOTIDE SEQUENCE</scope>
    <source>
        <strain evidence="3">MP-N11</strain>
    </source>
</reference>
<keyword evidence="4" id="KW-1185">Reference proteome</keyword>
<dbReference type="OrthoDB" id="3260094at2759"/>